<accession>A0ABP8XHJ3</accession>
<evidence type="ECO:0000313" key="3">
    <source>
        <dbReference type="EMBL" id="GAA4706824.1"/>
    </source>
</evidence>
<feature type="transmembrane region" description="Helical" evidence="2">
    <location>
        <begin position="194"/>
        <end position="218"/>
    </location>
</feature>
<evidence type="ECO:0000313" key="4">
    <source>
        <dbReference type="Proteomes" id="UP001500325"/>
    </source>
</evidence>
<feature type="compositionally biased region" description="Basic and acidic residues" evidence="1">
    <location>
        <begin position="94"/>
        <end position="104"/>
    </location>
</feature>
<reference evidence="4" key="1">
    <citation type="journal article" date="2019" name="Int. J. Syst. Evol. Microbiol.">
        <title>The Global Catalogue of Microorganisms (GCM) 10K type strain sequencing project: providing services to taxonomists for standard genome sequencing and annotation.</title>
        <authorList>
            <consortium name="The Broad Institute Genomics Platform"/>
            <consortium name="The Broad Institute Genome Sequencing Center for Infectious Disease"/>
            <person name="Wu L."/>
            <person name="Ma J."/>
        </authorList>
    </citation>
    <scope>NUCLEOTIDE SEQUENCE [LARGE SCALE GENOMIC DNA]</scope>
    <source>
        <strain evidence="4">JCM 18055</strain>
    </source>
</reference>
<proteinExistence type="predicted"/>
<protein>
    <recommendedName>
        <fullName evidence="5">LysM domain-containing protein</fullName>
    </recommendedName>
</protein>
<evidence type="ECO:0008006" key="5">
    <source>
        <dbReference type="Google" id="ProtNLM"/>
    </source>
</evidence>
<organism evidence="3 4">
    <name type="scientific">Pseudonocardia yuanmonensis</name>
    <dbReference type="NCBI Taxonomy" id="1095914"/>
    <lineage>
        <taxon>Bacteria</taxon>
        <taxon>Bacillati</taxon>
        <taxon>Actinomycetota</taxon>
        <taxon>Actinomycetes</taxon>
        <taxon>Pseudonocardiales</taxon>
        <taxon>Pseudonocardiaceae</taxon>
        <taxon>Pseudonocardia</taxon>
    </lineage>
</organism>
<keyword evidence="2" id="KW-0472">Membrane</keyword>
<evidence type="ECO:0000256" key="1">
    <source>
        <dbReference type="SAM" id="MobiDB-lite"/>
    </source>
</evidence>
<dbReference type="Proteomes" id="UP001500325">
    <property type="component" value="Unassembled WGS sequence"/>
</dbReference>
<feature type="region of interest" description="Disordered" evidence="1">
    <location>
        <begin position="84"/>
        <end position="162"/>
    </location>
</feature>
<gene>
    <name evidence="3" type="ORF">GCM10023215_54350</name>
</gene>
<feature type="compositionally biased region" description="Low complexity" evidence="1">
    <location>
        <begin position="119"/>
        <end position="162"/>
    </location>
</feature>
<name>A0ABP8XHJ3_9PSEU</name>
<dbReference type="EMBL" id="BAABIC010000023">
    <property type="protein sequence ID" value="GAA4706824.1"/>
    <property type="molecule type" value="Genomic_DNA"/>
</dbReference>
<keyword evidence="2" id="KW-0812">Transmembrane</keyword>
<comment type="caution">
    <text evidence="3">The sequence shown here is derived from an EMBL/GenBank/DDBJ whole genome shotgun (WGS) entry which is preliminary data.</text>
</comment>
<keyword evidence="2" id="KW-1133">Transmembrane helix</keyword>
<evidence type="ECO:0000256" key="2">
    <source>
        <dbReference type="SAM" id="Phobius"/>
    </source>
</evidence>
<dbReference type="RefSeq" id="WP_345383605.1">
    <property type="nucleotide sequence ID" value="NZ_BAABIC010000023.1"/>
</dbReference>
<keyword evidence="4" id="KW-1185">Reference proteome</keyword>
<sequence length="290" mass="28726">MCEIRLLSGADWLEGVAVNGAGIAEGVADGRRGGALSGARIGGGRGVSRALGEGVGVVEGEGVVEGGQAPPAGARERAVALEARRARAGTPVDGRGEAGFDRGPRPVRPARTSRRARRAASMTAPMTAPTAGPLAAPTPRSAPPAVGARARPVRSGPGAAVVGPGVRRGADVGRPAVRVLPRAVPAARYRLRRAVAVVAIALASAAVVVVLGLLAGVAGDAHARAAVPAGTAQAVVEPGESVWDVARRVVPPDTARAAGTVAVVERIAAENDLPVDAAPLPAGLVLRVPA</sequence>